<gene>
    <name evidence="1" type="ORF">CYLTODRAFT_327812</name>
</gene>
<evidence type="ECO:0000313" key="2">
    <source>
        <dbReference type="Proteomes" id="UP000054007"/>
    </source>
</evidence>
<dbReference type="Proteomes" id="UP000054007">
    <property type="component" value="Unassembled WGS sequence"/>
</dbReference>
<keyword evidence="2" id="KW-1185">Reference proteome</keyword>
<name>A0A0D7AUC5_9AGAR</name>
<reference evidence="1 2" key="1">
    <citation type="journal article" date="2015" name="Fungal Genet. Biol.">
        <title>Evolution of novel wood decay mechanisms in Agaricales revealed by the genome sequences of Fistulina hepatica and Cylindrobasidium torrendii.</title>
        <authorList>
            <person name="Floudas D."/>
            <person name="Held B.W."/>
            <person name="Riley R."/>
            <person name="Nagy L.G."/>
            <person name="Koehler G."/>
            <person name="Ransdell A.S."/>
            <person name="Younus H."/>
            <person name="Chow J."/>
            <person name="Chiniquy J."/>
            <person name="Lipzen A."/>
            <person name="Tritt A."/>
            <person name="Sun H."/>
            <person name="Haridas S."/>
            <person name="LaButti K."/>
            <person name="Ohm R.A."/>
            <person name="Kues U."/>
            <person name="Blanchette R.A."/>
            <person name="Grigoriev I.V."/>
            <person name="Minto R.E."/>
            <person name="Hibbett D.S."/>
        </authorList>
    </citation>
    <scope>NUCLEOTIDE SEQUENCE [LARGE SCALE GENOMIC DNA]</scope>
    <source>
        <strain evidence="1 2">FP15055 ss-10</strain>
    </source>
</reference>
<dbReference type="EMBL" id="KN880940">
    <property type="protein sequence ID" value="KIY61454.1"/>
    <property type="molecule type" value="Genomic_DNA"/>
</dbReference>
<dbReference type="OrthoDB" id="3270520at2759"/>
<organism evidence="1 2">
    <name type="scientific">Cylindrobasidium torrendii FP15055 ss-10</name>
    <dbReference type="NCBI Taxonomy" id="1314674"/>
    <lineage>
        <taxon>Eukaryota</taxon>
        <taxon>Fungi</taxon>
        <taxon>Dikarya</taxon>
        <taxon>Basidiomycota</taxon>
        <taxon>Agaricomycotina</taxon>
        <taxon>Agaricomycetes</taxon>
        <taxon>Agaricomycetidae</taxon>
        <taxon>Agaricales</taxon>
        <taxon>Marasmiineae</taxon>
        <taxon>Physalacriaceae</taxon>
        <taxon>Cylindrobasidium</taxon>
    </lineage>
</organism>
<proteinExistence type="predicted"/>
<feature type="non-terminal residue" evidence="1">
    <location>
        <position position="80"/>
    </location>
</feature>
<feature type="non-terminal residue" evidence="1">
    <location>
        <position position="1"/>
    </location>
</feature>
<accession>A0A0D7AUC5</accession>
<sequence length="80" mass="9355">AILTQWTCHYQAYSRLLQVRHELNAIFAQDRVTPRIIFIGDNEQIAHAEEMEVIIKNDNFWRGLTRMTFVLEPLAIAANK</sequence>
<evidence type="ECO:0000313" key="1">
    <source>
        <dbReference type="EMBL" id="KIY61454.1"/>
    </source>
</evidence>
<dbReference type="AlphaFoldDB" id="A0A0D7AUC5"/>
<protein>
    <submittedName>
        <fullName evidence="1">Uncharacterized protein</fullName>
    </submittedName>
</protein>